<dbReference type="EMBL" id="BARU01007639">
    <property type="protein sequence ID" value="GAH46689.1"/>
    <property type="molecule type" value="Genomic_DNA"/>
</dbReference>
<name>X1GYJ4_9ZZZZ</name>
<evidence type="ECO:0000313" key="1">
    <source>
        <dbReference type="EMBL" id="GAH46689.1"/>
    </source>
</evidence>
<reference evidence="1" key="1">
    <citation type="journal article" date="2014" name="Front. Microbiol.">
        <title>High frequency of phylogenetically diverse reductive dehalogenase-homologous genes in deep subseafloor sedimentary metagenomes.</title>
        <authorList>
            <person name="Kawai M."/>
            <person name="Futagami T."/>
            <person name="Toyoda A."/>
            <person name="Takaki Y."/>
            <person name="Nishi S."/>
            <person name="Hori S."/>
            <person name="Arai W."/>
            <person name="Tsubouchi T."/>
            <person name="Morono Y."/>
            <person name="Uchiyama I."/>
            <person name="Ito T."/>
            <person name="Fujiyama A."/>
            <person name="Inagaki F."/>
            <person name="Takami H."/>
        </authorList>
    </citation>
    <scope>NUCLEOTIDE SEQUENCE</scope>
    <source>
        <strain evidence="1">Expedition CK06-06</strain>
    </source>
</reference>
<feature type="non-terminal residue" evidence="1">
    <location>
        <position position="396"/>
    </location>
</feature>
<organism evidence="1">
    <name type="scientific">marine sediment metagenome</name>
    <dbReference type="NCBI Taxonomy" id="412755"/>
    <lineage>
        <taxon>unclassified sequences</taxon>
        <taxon>metagenomes</taxon>
        <taxon>ecological metagenomes</taxon>
    </lineage>
</organism>
<proteinExistence type="predicted"/>
<comment type="caution">
    <text evidence="1">The sequence shown here is derived from an EMBL/GenBank/DDBJ whole genome shotgun (WGS) entry which is preliminary data.</text>
</comment>
<accession>X1GYJ4</accession>
<dbReference type="AlphaFoldDB" id="X1GYJ4"/>
<sequence>IEEFDTFSQFYKYNFTIKETFPELPSIISGVSIEETSPQMALTNDEEDWIIESEEKYVDQHEIEIQFLFQNTTNIDLINNSLDRVSIIINFTDPSNVLEFEVFNFSTEEFQSISAYLMSTVNNTSTFSFIKNQGTLEWLFDPTARDNHTIILKIKGISTSLFNISINDLDVELYYRDVNEYKVLGSRVIYTSLRGKVEYIRTSNPISLSTYDMASIVSYSYLTSYSSKVGEINNLTLVFRNIGSDFAKNINISILIPGIIYDPFNFTITENYLKYNIAELAPYTEKQVSFSFYIPNTAVISSTNISYNTPEHIQNLNSTILETHPNHVCFSAPIDYSTRVPYIKTIEIYFTASNLAPSIGEELNLSVHVKNNGLEGFNIQNLTISMNDQFGDLAQI</sequence>
<gene>
    <name evidence="1" type="ORF">S03H2_15052</name>
</gene>
<protein>
    <submittedName>
        <fullName evidence="1">Uncharacterized protein</fullName>
    </submittedName>
</protein>
<feature type="non-terminal residue" evidence="1">
    <location>
        <position position="1"/>
    </location>
</feature>